<sequence>MREKIISVLFYVVVIVISSYILVELFLPTKTLDYFGFKTYVVVSNSMEPDINVNDLIVIKDVDEDELEVRDVITFEVYLPELGDKGVVTHYLGDIEKKLDGTKIYYTQGALREQGDYDEWTDEYGNQIALTYEDISGEVILTVPYVGYIIGILKDIKMVALLALNAGIIYLIVTLIRSTKQKETSSSN</sequence>
<dbReference type="RefSeq" id="WP_008825426.1">
    <property type="nucleotide sequence ID" value="NZ_AFNU02000009.1"/>
</dbReference>
<dbReference type="GO" id="GO:0016020">
    <property type="term" value="C:membrane"/>
    <property type="evidence" value="ECO:0007669"/>
    <property type="project" value="UniProtKB-SubCell"/>
</dbReference>
<dbReference type="SUPFAM" id="SSF51306">
    <property type="entry name" value="LexA/Signal peptidase"/>
    <property type="match status" value="1"/>
</dbReference>
<dbReference type="OrthoDB" id="2243765at2"/>
<keyword evidence="4 6" id="KW-0472">Membrane</keyword>
<name>U2FFE0_9MOLU</name>
<comment type="caution">
    <text evidence="7">The sequence shown here is derived from an EMBL/GenBank/DDBJ whole genome shotgun (WGS) entry which is preliminary data.</text>
</comment>
<dbReference type="GO" id="GO:0006465">
    <property type="term" value="P:signal peptide processing"/>
    <property type="evidence" value="ECO:0007669"/>
    <property type="project" value="UniProtKB-UniRule"/>
</dbReference>
<dbReference type="Proteomes" id="UP000005707">
    <property type="component" value="Unassembled WGS sequence"/>
</dbReference>
<evidence type="ECO:0000313" key="8">
    <source>
        <dbReference type="Proteomes" id="UP000005707"/>
    </source>
</evidence>
<evidence type="ECO:0000256" key="4">
    <source>
        <dbReference type="ARBA" id="ARBA00023136"/>
    </source>
</evidence>
<dbReference type="InterPro" id="IPR036286">
    <property type="entry name" value="LexA/Signal_pep-like_sf"/>
</dbReference>
<feature type="transmembrane region" description="Helical" evidence="6">
    <location>
        <begin position="158"/>
        <end position="176"/>
    </location>
</feature>
<proteinExistence type="predicted"/>
<comment type="subcellular location">
    <subcellularLocation>
        <location evidence="1">Membrane</location>
    </subcellularLocation>
</comment>
<keyword evidence="7" id="KW-0378">Hydrolase</keyword>
<organism evidence="7 8">
    <name type="scientific">Haloplasma contractile SSD-17B</name>
    <dbReference type="NCBI Taxonomy" id="1033810"/>
    <lineage>
        <taxon>Bacteria</taxon>
        <taxon>Bacillati</taxon>
        <taxon>Mycoplasmatota</taxon>
        <taxon>Mollicutes</taxon>
        <taxon>Haloplasmatales</taxon>
        <taxon>Haloplasmataceae</taxon>
        <taxon>Haloplasma</taxon>
    </lineage>
</organism>
<protein>
    <recommendedName>
        <fullName evidence="5">Signal peptidase I</fullName>
        <ecNumber evidence="5">3.4.21.89</ecNumber>
    </recommendedName>
</protein>
<evidence type="ECO:0000256" key="3">
    <source>
        <dbReference type="ARBA" id="ARBA00022989"/>
    </source>
</evidence>
<dbReference type="InParanoid" id="U2FFE0"/>
<accession>U2FFE0</accession>
<dbReference type="EC" id="3.4.21.89" evidence="5"/>
<dbReference type="EMBL" id="AFNU02000009">
    <property type="protein sequence ID" value="ERJ11635.1"/>
    <property type="molecule type" value="Genomic_DNA"/>
</dbReference>
<evidence type="ECO:0000256" key="2">
    <source>
        <dbReference type="ARBA" id="ARBA00022692"/>
    </source>
</evidence>
<feature type="transmembrane region" description="Helical" evidence="6">
    <location>
        <begin position="6"/>
        <end position="27"/>
    </location>
</feature>
<gene>
    <name evidence="7" type="ORF">HLPCO_002336</name>
</gene>
<reference evidence="7 8" key="1">
    <citation type="journal article" date="2011" name="J. Bacteriol.">
        <title>Genome sequence of Haloplasma contractile, an unusual contractile bacterium from a deep-sea anoxic brine lake.</title>
        <authorList>
            <person name="Antunes A."/>
            <person name="Alam I."/>
            <person name="El Dorry H."/>
            <person name="Siam R."/>
            <person name="Robertson A."/>
            <person name="Bajic V.B."/>
            <person name="Stingl U."/>
        </authorList>
    </citation>
    <scope>NUCLEOTIDE SEQUENCE [LARGE SCALE GENOMIC DNA]</scope>
    <source>
        <strain evidence="7 8">SSD-17B</strain>
    </source>
</reference>
<evidence type="ECO:0000256" key="1">
    <source>
        <dbReference type="ARBA" id="ARBA00004370"/>
    </source>
</evidence>
<dbReference type="GO" id="GO:0009003">
    <property type="term" value="F:signal peptidase activity"/>
    <property type="evidence" value="ECO:0007669"/>
    <property type="project" value="UniProtKB-EC"/>
</dbReference>
<keyword evidence="2 6" id="KW-0812">Transmembrane</keyword>
<dbReference type="eggNOG" id="COG0681">
    <property type="taxonomic scope" value="Bacteria"/>
</dbReference>
<dbReference type="NCBIfam" id="TIGR02228">
    <property type="entry name" value="sigpep_I_arch"/>
    <property type="match status" value="1"/>
</dbReference>
<dbReference type="InterPro" id="IPR001733">
    <property type="entry name" value="Peptidase_S26B"/>
</dbReference>
<dbReference type="AlphaFoldDB" id="U2FFE0"/>
<keyword evidence="8" id="KW-1185">Reference proteome</keyword>
<dbReference type="STRING" id="1033810.HLPCO_002336"/>
<keyword evidence="3 6" id="KW-1133">Transmembrane helix</keyword>
<dbReference type="PANTHER" id="PTHR10806">
    <property type="entry name" value="SIGNAL PEPTIDASE COMPLEX CATALYTIC SUBUNIT SEC11"/>
    <property type="match status" value="1"/>
</dbReference>
<evidence type="ECO:0000256" key="6">
    <source>
        <dbReference type="SAM" id="Phobius"/>
    </source>
</evidence>
<reference evidence="7 8" key="2">
    <citation type="journal article" date="2013" name="PLoS ONE">
        <title>INDIGO - INtegrated Data Warehouse of MIcrobial GenOmes with Examples from the Red Sea Extremophiles.</title>
        <authorList>
            <person name="Alam I."/>
            <person name="Antunes A."/>
            <person name="Kamau A.A."/>
            <person name="Ba Alawi W."/>
            <person name="Kalkatawi M."/>
            <person name="Stingl U."/>
            <person name="Bajic V.B."/>
        </authorList>
    </citation>
    <scope>NUCLEOTIDE SEQUENCE [LARGE SCALE GENOMIC DNA]</scope>
    <source>
        <strain evidence="7 8">SSD-17B</strain>
    </source>
</reference>
<evidence type="ECO:0000256" key="5">
    <source>
        <dbReference type="NCBIfam" id="TIGR02228"/>
    </source>
</evidence>
<dbReference type="PANTHER" id="PTHR10806:SF6">
    <property type="entry name" value="SIGNAL PEPTIDASE COMPLEX CATALYTIC SUBUNIT SEC11"/>
    <property type="match status" value="1"/>
</dbReference>
<dbReference type="GO" id="GO:0004252">
    <property type="term" value="F:serine-type endopeptidase activity"/>
    <property type="evidence" value="ECO:0007669"/>
    <property type="project" value="UniProtKB-UniRule"/>
</dbReference>
<evidence type="ECO:0000313" key="7">
    <source>
        <dbReference type="EMBL" id="ERJ11635.1"/>
    </source>
</evidence>